<organism evidence="1 2">
    <name type="scientific">Datura stramonium</name>
    <name type="common">Jimsonweed</name>
    <name type="synonym">Common thornapple</name>
    <dbReference type="NCBI Taxonomy" id="4076"/>
    <lineage>
        <taxon>Eukaryota</taxon>
        <taxon>Viridiplantae</taxon>
        <taxon>Streptophyta</taxon>
        <taxon>Embryophyta</taxon>
        <taxon>Tracheophyta</taxon>
        <taxon>Spermatophyta</taxon>
        <taxon>Magnoliopsida</taxon>
        <taxon>eudicotyledons</taxon>
        <taxon>Gunneridae</taxon>
        <taxon>Pentapetalae</taxon>
        <taxon>asterids</taxon>
        <taxon>lamiids</taxon>
        <taxon>Solanales</taxon>
        <taxon>Solanaceae</taxon>
        <taxon>Solanoideae</taxon>
        <taxon>Datureae</taxon>
        <taxon>Datura</taxon>
    </lineage>
</organism>
<name>A0ABS8VMS7_DATST</name>
<accession>A0ABS8VMS7</accession>
<keyword evidence="2" id="KW-1185">Reference proteome</keyword>
<sequence>MRVGWSTSVACCSVQCATDGGQRRAVEKKGEERFWCFGSKTEVEDYIMDEQDMTIKPSNVTKFNNHYYATVVYAKCTINVRKDLSGIVWPTSSINIDAPWCIGGDFNIIMDINEKSKEA</sequence>
<dbReference type="Proteomes" id="UP000823775">
    <property type="component" value="Unassembled WGS sequence"/>
</dbReference>
<protein>
    <submittedName>
        <fullName evidence="1">Uncharacterized protein</fullName>
    </submittedName>
</protein>
<gene>
    <name evidence="1" type="ORF">HAX54_037754</name>
</gene>
<proteinExistence type="predicted"/>
<dbReference type="EMBL" id="JACEIK010005098">
    <property type="protein sequence ID" value="MCE0480703.1"/>
    <property type="molecule type" value="Genomic_DNA"/>
</dbReference>
<evidence type="ECO:0000313" key="2">
    <source>
        <dbReference type="Proteomes" id="UP000823775"/>
    </source>
</evidence>
<evidence type="ECO:0000313" key="1">
    <source>
        <dbReference type="EMBL" id="MCE0480703.1"/>
    </source>
</evidence>
<reference evidence="1 2" key="1">
    <citation type="journal article" date="2021" name="BMC Genomics">
        <title>Datura genome reveals duplications of psychoactive alkaloid biosynthetic genes and high mutation rate following tissue culture.</title>
        <authorList>
            <person name="Rajewski A."/>
            <person name="Carter-House D."/>
            <person name="Stajich J."/>
            <person name="Litt A."/>
        </authorList>
    </citation>
    <scope>NUCLEOTIDE SEQUENCE [LARGE SCALE GENOMIC DNA]</scope>
    <source>
        <strain evidence="1">AR-01</strain>
    </source>
</reference>
<comment type="caution">
    <text evidence="1">The sequence shown here is derived from an EMBL/GenBank/DDBJ whole genome shotgun (WGS) entry which is preliminary data.</text>
</comment>